<dbReference type="InterPro" id="IPR029021">
    <property type="entry name" value="Prot-tyrosine_phosphatase-like"/>
</dbReference>
<evidence type="ECO:0000313" key="3">
    <source>
        <dbReference type="Proteomes" id="UP000734854"/>
    </source>
</evidence>
<name>A0A8J5HVZ4_ZINOF</name>
<dbReference type="PANTHER" id="PTHR47216">
    <property type="match status" value="1"/>
</dbReference>
<keyword evidence="1" id="KW-1133">Transmembrane helix</keyword>
<evidence type="ECO:0000313" key="2">
    <source>
        <dbReference type="EMBL" id="KAG6537146.1"/>
    </source>
</evidence>
<keyword evidence="1" id="KW-0472">Membrane</keyword>
<gene>
    <name evidence="2" type="ORF">ZIOFF_002228</name>
</gene>
<accession>A0A8J5HVZ4</accession>
<feature type="transmembrane region" description="Helical" evidence="1">
    <location>
        <begin position="109"/>
        <end position="130"/>
    </location>
</feature>
<sequence length="321" mass="36104">MYHIYNREGTDTSSRCPTDDSAVLSPSFDLPDSPRSPSFRPLSASFFPLPHRSGLHGKLLSLNRNVVGFIVGDSTAHIRKGFLNFCAVISFWFKYDRHNKDIHDPSRELGVNLIHLPLLHASLVSYLIAIASLPAVNLPLLLGKSSDGKFPLWSLIIFGPYLLFIRLFVLLRRWKSGEPLYSEISEGIYVGGWPTSMDHLPPGRPAVIDCTCELPRSSALTPNGYLSVATWDTRAPQPSQIESAVRWACRKRTQKVPVYIHCAFGLADDWKSAEKIIRGKRPFIMMNNLHRKNLEEWSKHRLSPKRDGLSSVSSAILSERS</sequence>
<keyword evidence="3" id="KW-1185">Reference proteome</keyword>
<dbReference type="Proteomes" id="UP000734854">
    <property type="component" value="Unassembled WGS sequence"/>
</dbReference>
<organism evidence="2 3">
    <name type="scientific">Zingiber officinale</name>
    <name type="common">Ginger</name>
    <name type="synonym">Amomum zingiber</name>
    <dbReference type="NCBI Taxonomy" id="94328"/>
    <lineage>
        <taxon>Eukaryota</taxon>
        <taxon>Viridiplantae</taxon>
        <taxon>Streptophyta</taxon>
        <taxon>Embryophyta</taxon>
        <taxon>Tracheophyta</taxon>
        <taxon>Spermatophyta</taxon>
        <taxon>Magnoliopsida</taxon>
        <taxon>Liliopsida</taxon>
        <taxon>Zingiberales</taxon>
        <taxon>Zingiberaceae</taxon>
        <taxon>Zingiber</taxon>
    </lineage>
</organism>
<reference evidence="2 3" key="1">
    <citation type="submission" date="2020-08" db="EMBL/GenBank/DDBJ databases">
        <title>Plant Genome Project.</title>
        <authorList>
            <person name="Zhang R.-G."/>
        </authorList>
    </citation>
    <scope>NUCLEOTIDE SEQUENCE [LARGE SCALE GENOMIC DNA]</scope>
    <source>
        <tissue evidence="2">Rhizome</tissue>
    </source>
</reference>
<protein>
    <recommendedName>
        <fullName evidence="4">Tyrosine specific protein phosphatases domain-containing protein</fullName>
    </recommendedName>
</protein>
<dbReference type="EMBL" id="JACMSC010000001">
    <property type="protein sequence ID" value="KAG6537146.1"/>
    <property type="molecule type" value="Genomic_DNA"/>
</dbReference>
<feature type="transmembrane region" description="Helical" evidence="1">
    <location>
        <begin position="150"/>
        <end position="171"/>
    </location>
</feature>
<evidence type="ECO:0008006" key="4">
    <source>
        <dbReference type="Google" id="ProtNLM"/>
    </source>
</evidence>
<dbReference type="Gene3D" id="3.90.190.10">
    <property type="entry name" value="Protein tyrosine phosphatase superfamily"/>
    <property type="match status" value="1"/>
</dbReference>
<dbReference type="CDD" id="cd14527">
    <property type="entry name" value="DSP_bac"/>
    <property type="match status" value="1"/>
</dbReference>
<dbReference type="AlphaFoldDB" id="A0A8J5HVZ4"/>
<dbReference type="PANTHER" id="PTHR47216:SF4">
    <property type="entry name" value="OS01G0859400 PROTEIN"/>
    <property type="match status" value="1"/>
</dbReference>
<evidence type="ECO:0000256" key="1">
    <source>
        <dbReference type="SAM" id="Phobius"/>
    </source>
</evidence>
<dbReference type="SUPFAM" id="SSF52799">
    <property type="entry name" value="(Phosphotyrosine protein) phosphatases II"/>
    <property type="match status" value="1"/>
</dbReference>
<proteinExistence type="predicted"/>
<comment type="caution">
    <text evidence="2">The sequence shown here is derived from an EMBL/GenBank/DDBJ whole genome shotgun (WGS) entry which is preliminary data.</text>
</comment>
<keyword evidence="1" id="KW-0812">Transmembrane</keyword>